<protein>
    <recommendedName>
        <fullName evidence="5 10">Pectate lyase</fullName>
        <ecNumber evidence="5 10">4.2.2.2</ecNumber>
    </recommendedName>
</protein>
<dbReference type="OrthoDB" id="4298856at2"/>
<comment type="catalytic activity">
    <reaction evidence="1 10">
        <text>Eliminative cleavage of (1-&gt;4)-alpha-D-galacturonan to give oligosaccharides with 4-deoxy-alpha-D-galact-4-enuronosyl groups at their non-reducing ends.</text>
        <dbReference type="EC" id="4.2.2.2"/>
    </reaction>
</comment>
<keyword evidence="11" id="KW-0472">Membrane</keyword>
<accession>S4AJI8</accession>
<evidence type="ECO:0000256" key="2">
    <source>
        <dbReference type="ARBA" id="ARBA00001913"/>
    </source>
</evidence>
<keyword evidence="11" id="KW-1133">Transmembrane helix</keyword>
<sequence>MTQQPNRRVRHRRSLTRRRAVVGGVAALGLTGALVITNSLQSEAEAAPSWPTPSGQKPVAKTIEVKAGQTHDGELKRYYGTGDLGDGGQGEGQDPIIKLQDGATLKNVVLGSPAADGVHCMGSCTLQNVWWEDVGEDAASFKGKSSGATYTVTGGGARKADDKVFQFNGAGRLTITRFQVADFGKLVRSCGNCSKQYKRDIVVDDVDVTAPGNSIAGINTNYGDTATLRKVRVHGDSNRKIKTCTRFTGNSSGDEPVETGNGPDGRYCKFTASDISYS</sequence>
<dbReference type="InterPro" id="IPR011050">
    <property type="entry name" value="Pectin_lyase_fold/virulence"/>
</dbReference>
<evidence type="ECO:0000256" key="5">
    <source>
        <dbReference type="ARBA" id="ARBA00012272"/>
    </source>
</evidence>
<comment type="cofactor">
    <cofactor evidence="2 10">
        <name>Ca(2+)</name>
        <dbReference type="ChEBI" id="CHEBI:29108"/>
    </cofactor>
</comment>
<dbReference type="RefSeq" id="WP_016643447.1">
    <property type="nucleotide sequence ID" value="NZ_AOPZ01000299.1"/>
</dbReference>
<keyword evidence="13" id="KW-1185">Reference proteome</keyword>
<dbReference type="Gene3D" id="2.160.20.10">
    <property type="entry name" value="Single-stranded right-handed beta-helix, Pectin lyase-like"/>
    <property type="match status" value="1"/>
</dbReference>
<comment type="subcellular location">
    <subcellularLocation>
        <location evidence="3 10">Secreted</location>
    </subcellularLocation>
</comment>
<evidence type="ECO:0000256" key="7">
    <source>
        <dbReference type="ARBA" id="ARBA00022729"/>
    </source>
</evidence>
<dbReference type="EMBL" id="AOPZ01000299">
    <property type="protein sequence ID" value="EPH41622.1"/>
    <property type="molecule type" value="Genomic_DNA"/>
</dbReference>
<keyword evidence="7" id="KW-0732">Signal</keyword>
<dbReference type="InterPro" id="IPR012334">
    <property type="entry name" value="Pectin_lyas_fold"/>
</dbReference>
<evidence type="ECO:0000256" key="9">
    <source>
        <dbReference type="ARBA" id="ARBA00023239"/>
    </source>
</evidence>
<dbReference type="GO" id="GO:0045490">
    <property type="term" value="P:pectin catabolic process"/>
    <property type="evidence" value="ECO:0007669"/>
    <property type="project" value="TreeGrafter"/>
</dbReference>
<proteinExistence type="inferred from homology"/>
<dbReference type="Proteomes" id="UP000014629">
    <property type="component" value="Unassembled WGS sequence"/>
</dbReference>
<keyword evidence="6 10" id="KW-0964">Secreted</keyword>
<gene>
    <name evidence="12" type="ORF">STRAU_5325</name>
</gene>
<dbReference type="PATRIC" id="fig|1286094.4.peg.5258"/>
<comment type="similarity">
    <text evidence="4 10">Belongs to the polysaccharide lyase 3 family.</text>
</comment>
<dbReference type="Pfam" id="PF03211">
    <property type="entry name" value="Pectate_lyase"/>
    <property type="match status" value="1"/>
</dbReference>
<dbReference type="EC" id="4.2.2.2" evidence="5 10"/>
<organism evidence="12 13">
    <name type="scientific">Streptomyces aurantiacus JA 4570</name>
    <dbReference type="NCBI Taxonomy" id="1286094"/>
    <lineage>
        <taxon>Bacteria</taxon>
        <taxon>Bacillati</taxon>
        <taxon>Actinomycetota</taxon>
        <taxon>Actinomycetes</taxon>
        <taxon>Kitasatosporales</taxon>
        <taxon>Streptomycetaceae</taxon>
        <taxon>Streptomyces</taxon>
        <taxon>Streptomyces aurantiacus group</taxon>
    </lineage>
</organism>
<reference evidence="12 13" key="1">
    <citation type="submission" date="2013-02" db="EMBL/GenBank/DDBJ databases">
        <title>Draft Genome Sequence of Streptomyces aurantiacus, Which Produces Setomimycin.</title>
        <authorList>
            <person name="Gruening B.A."/>
            <person name="Praeg A."/>
            <person name="Erxleben A."/>
            <person name="Guenther S."/>
            <person name="Mueller M."/>
        </authorList>
    </citation>
    <scope>NUCLEOTIDE SEQUENCE [LARGE SCALE GENOMIC DNA]</scope>
    <source>
        <strain evidence="12 13">JA 4570</strain>
    </source>
</reference>
<dbReference type="GO" id="GO:0030570">
    <property type="term" value="F:pectate lyase activity"/>
    <property type="evidence" value="ECO:0007669"/>
    <property type="project" value="UniProtKB-UniRule"/>
</dbReference>
<dbReference type="PROSITE" id="PS51318">
    <property type="entry name" value="TAT"/>
    <property type="match status" value="1"/>
</dbReference>
<feature type="transmembrane region" description="Helical" evidence="11">
    <location>
        <begin position="20"/>
        <end position="40"/>
    </location>
</feature>
<name>S4AJI8_9ACTN</name>
<evidence type="ECO:0000256" key="8">
    <source>
        <dbReference type="ARBA" id="ARBA00022837"/>
    </source>
</evidence>
<dbReference type="GO" id="GO:0005576">
    <property type="term" value="C:extracellular region"/>
    <property type="evidence" value="ECO:0007669"/>
    <property type="project" value="UniProtKB-SubCell"/>
</dbReference>
<keyword evidence="8 10" id="KW-0106">Calcium</keyword>
<evidence type="ECO:0000256" key="1">
    <source>
        <dbReference type="ARBA" id="ARBA00000695"/>
    </source>
</evidence>
<evidence type="ECO:0000313" key="13">
    <source>
        <dbReference type="Proteomes" id="UP000014629"/>
    </source>
</evidence>
<dbReference type="InterPro" id="IPR004898">
    <property type="entry name" value="Pectate_lyase_PlyH/PlyE-like"/>
</dbReference>
<evidence type="ECO:0000256" key="3">
    <source>
        <dbReference type="ARBA" id="ARBA00004613"/>
    </source>
</evidence>
<dbReference type="PANTHER" id="PTHR33407:SF9">
    <property type="entry name" value="PECTATE LYASE F-RELATED"/>
    <property type="match status" value="1"/>
</dbReference>
<comment type="function">
    <text evidence="10">Catalyzes the depolymerization of both polygalacturonate and pectins of methyl esterification degree from 22 to 89%, with an endo mode of action. In contrast to the majority of pectate lyases, displays high activity on highly methylated pectins.</text>
</comment>
<comment type="caution">
    <text evidence="12">The sequence shown here is derived from an EMBL/GenBank/DDBJ whole genome shotgun (WGS) entry which is preliminary data.</text>
</comment>
<evidence type="ECO:0000256" key="11">
    <source>
        <dbReference type="SAM" id="Phobius"/>
    </source>
</evidence>
<keyword evidence="11" id="KW-0812">Transmembrane</keyword>
<keyword evidence="9 10" id="KW-0456">Lyase</keyword>
<evidence type="ECO:0000313" key="12">
    <source>
        <dbReference type="EMBL" id="EPH41622.1"/>
    </source>
</evidence>
<evidence type="ECO:0000256" key="6">
    <source>
        <dbReference type="ARBA" id="ARBA00022525"/>
    </source>
</evidence>
<dbReference type="AlphaFoldDB" id="S4AJI8"/>
<evidence type="ECO:0000256" key="4">
    <source>
        <dbReference type="ARBA" id="ARBA00006463"/>
    </source>
</evidence>
<dbReference type="PANTHER" id="PTHR33407">
    <property type="entry name" value="PECTATE LYASE F-RELATED"/>
    <property type="match status" value="1"/>
</dbReference>
<dbReference type="InterPro" id="IPR006311">
    <property type="entry name" value="TAT_signal"/>
</dbReference>
<dbReference type="SUPFAM" id="SSF51126">
    <property type="entry name" value="Pectin lyase-like"/>
    <property type="match status" value="1"/>
</dbReference>
<evidence type="ECO:0000256" key="10">
    <source>
        <dbReference type="RuleBase" id="RU367009"/>
    </source>
</evidence>